<evidence type="ECO:0000259" key="2">
    <source>
        <dbReference type="PROSITE" id="PS51841"/>
    </source>
</evidence>
<reference evidence="3 4" key="1">
    <citation type="journal article" date="2016" name="Nat. Commun.">
        <title>Thousands of microbial genomes shed light on interconnected biogeochemical processes in an aquifer system.</title>
        <authorList>
            <person name="Anantharaman K."/>
            <person name="Brown C.T."/>
            <person name="Hug L.A."/>
            <person name="Sharon I."/>
            <person name="Castelle C.J."/>
            <person name="Probst A.J."/>
            <person name="Thomas B.C."/>
            <person name="Singh A."/>
            <person name="Wilkins M.J."/>
            <person name="Karaoz U."/>
            <person name="Brodie E.L."/>
            <person name="Williams K.H."/>
            <person name="Hubbard S.S."/>
            <person name="Banfield J.F."/>
        </authorList>
    </citation>
    <scope>NUCLEOTIDE SEQUENCE [LARGE SCALE GENOMIC DNA]</scope>
</reference>
<dbReference type="Gene3D" id="2.60.120.260">
    <property type="entry name" value="Galactose-binding domain-like"/>
    <property type="match status" value="1"/>
</dbReference>
<dbReference type="EMBL" id="MFGJ01000007">
    <property type="protein sequence ID" value="OGF31611.1"/>
    <property type="molecule type" value="Genomic_DNA"/>
</dbReference>
<proteinExistence type="predicted"/>
<protein>
    <recommendedName>
        <fullName evidence="2">LTD domain-containing protein</fullName>
    </recommendedName>
</protein>
<name>A0A1F5SZG1_9BACT</name>
<gene>
    <name evidence="3" type="ORF">A2478_03940</name>
</gene>
<dbReference type="InterPro" id="IPR001322">
    <property type="entry name" value="Lamin_tail_dom"/>
</dbReference>
<feature type="compositionally biased region" description="Low complexity" evidence="1">
    <location>
        <begin position="454"/>
        <end position="472"/>
    </location>
</feature>
<dbReference type="Proteomes" id="UP000179001">
    <property type="component" value="Unassembled WGS sequence"/>
</dbReference>
<evidence type="ECO:0000313" key="4">
    <source>
        <dbReference type="Proteomes" id="UP000179001"/>
    </source>
</evidence>
<dbReference type="PROSITE" id="PS51841">
    <property type="entry name" value="LTD"/>
    <property type="match status" value="1"/>
</dbReference>
<organism evidence="3 4">
    <name type="scientific">Candidatus Falkowbacteria bacterium RIFOXYC2_FULL_36_12</name>
    <dbReference type="NCBI Taxonomy" id="1798002"/>
    <lineage>
        <taxon>Bacteria</taxon>
        <taxon>Candidatus Falkowiibacteriota</taxon>
    </lineage>
</organism>
<evidence type="ECO:0000313" key="3">
    <source>
        <dbReference type="EMBL" id="OGF31611.1"/>
    </source>
</evidence>
<feature type="domain" description="LTD" evidence="2">
    <location>
        <begin position="267"/>
        <end position="403"/>
    </location>
</feature>
<comment type="caution">
    <text evidence="3">The sequence shown here is derived from an EMBL/GenBank/DDBJ whole genome shotgun (WGS) entry which is preliminary data.</text>
</comment>
<feature type="region of interest" description="Disordered" evidence="1">
    <location>
        <begin position="453"/>
        <end position="472"/>
    </location>
</feature>
<feature type="compositionally biased region" description="Low complexity" evidence="1">
    <location>
        <begin position="519"/>
        <end position="535"/>
    </location>
</feature>
<feature type="compositionally biased region" description="Acidic residues" evidence="1">
    <location>
        <begin position="508"/>
        <end position="518"/>
    </location>
</feature>
<dbReference type="STRING" id="1798002.A2478_03940"/>
<evidence type="ECO:0000256" key="1">
    <source>
        <dbReference type="SAM" id="MobiDB-lite"/>
    </source>
</evidence>
<accession>A0A1F5SZG1</accession>
<feature type="region of interest" description="Disordered" evidence="1">
    <location>
        <begin position="506"/>
        <end position="535"/>
    </location>
</feature>
<sequence length="717" mass="78651">MKKIFNIKQVLFFSSIFVAILAVLLNSGIPRVVANATYIVVSEFRLSPEVVLTNTVTNPSFENWTSAMAGEPYSDDNGNSTWDEGESYCDLDSNLSYTSEYATANTPDNWRENYMTLSCDFVVTQEQTTVYDGSSAFKISTGTGDVILVSKSAGFISDILADETYTFSFYAKGSVGGEVFNAQASLVAAETTYYNFDNSVFETTVNDIDSPYLSQFTLTSDWARYSYTVTTNGVGAIYSNLIFGSDGTGDFSTLGDGRNQTIYVDAFQFEEASSASAFHTAGADSATFLELYNPTTTAIDLNGYKVQYRFDSGDWTNFASVSTPTSVGAGKFYLIKATAGDQVLDDEAVFDTDYVTNSETISGLALRVCSDSTNCATTITDSVGFGDAVSYEGTAKATTSWTTAKSYERKATSSSSAITMASGGAEEILGNAYDSDNNNNDFILLSTPVPQKLSSTAETAPSSSSSRSSQRAAQEYYDALMALEQNQHDTTDSDSLVEDTTLPTDIESSQEQESDNQENIDNSEPSSESEQNNNTPEEIIETPVFTPQNPTIKNFPAEQRGLKKFIEITGKLPVSNDWQTVHFLAYGQEGLPARINENERIGLVNDFTALYGHLPKSESDWLKISDMANNEKIEDKLIDKEKIALVEFIRVYKRLVNFSNPAEEKFIHMVAYRLRVADRDLARENNALSIFAKAYGQMPNSSHLWSVFRAIAYAGVK</sequence>
<dbReference type="AlphaFoldDB" id="A0A1F5SZG1"/>